<feature type="compositionally biased region" description="Basic and acidic residues" evidence="1">
    <location>
        <begin position="186"/>
        <end position="201"/>
    </location>
</feature>
<dbReference type="InterPro" id="IPR050923">
    <property type="entry name" value="Cell_Proc_Reg/RNA_Proc"/>
</dbReference>
<organism evidence="4 5">
    <name type="scientific">Blautia intestinihominis</name>
    <dbReference type="NCBI Taxonomy" id="3133152"/>
    <lineage>
        <taxon>Bacteria</taxon>
        <taxon>Bacillati</taxon>
        <taxon>Bacillota</taxon>
        <taxon>Clostridia</taxon>
        <taxon>Lachnospirales</taxon>
        <taxon>Lachnospiraceae</taxon>
        <taxon>Blautia</taxon>
    </lineage>
</organism>
<gene>
    <name evidence="4" type="ORF">WMO75_03275</name>
</gene>
<evidence type="ECO:0000256" key="2">
    <source>
        <dbReference type="SAM" id="Phobius"/>
    </source>
</evidence>
<dbReference type="EMBL" id="JBBMEI010000006">
    <property type="protein sequence ID" value="MEQ2357375.1"/>
    <property type="molecule type" value="Genomic_DNA"/>
</dbReference>
<dbReference type="Gene3D" id="2.60.200.20">
    <property type="match status" value="1"/>
</dbReference>
<comment type="caution">
    <text evidence="4">The sequence shown here is derived from an EMBL/GenBank/DDBJ whole genome shotgun (WGS) entry which is preliminary data.</text>
</comment>
<dbReference type="RefSeq" id="WP_118698908.1">
    <property type="nucleotide sequence ID" value="NZ_JBBMEI010000006.1"/>
</dbReference>
<feature type="transmembrane region" description="Helical" evidence="2">
    <location>
        <begin position="238"/>
        <end position="262"/>
    </location>
</feature>
<feature type="region of interest" description="Disordered" evidence="1">
    <location>
        <begin position="181"/>
        <end position="201"/>
    </location>
</feature>
<dbReference type="Pfam" id="PF00498">
    <property type="entry name" value="FHA"/>
    <property type="match status" value="1"/>
</dbReference>
<dbReference type="PANTHER" id="PTHR23308">
    <property type="entry name" value="NUCLEAR INHIBITOR OF PROTEIN PHOSPHATASE-1"/>
    <property type="match status" value="1"/>
</dbReference>
<evidence type="ECO:0000313" key="5">
    <source>
        <dbReference type="Proteomes" id="UP001446032"/>
    </source>
</evidence>
<keyword evidence="2" id="KW-1133">Transmembrane helix</keyword>
<accession>A0ABV1AI21</accession>
<proteinExistence type="predicted"/>
<protein>
    <submittedName>
        <fullName evidence="4">DUF6382 domain-containing protein</fullName>
    </submittedName>
</protein>
<dbReference type="SMART" id="SM00240">
    <property type="entry name" value="FHA"/>
    <property type="match status" value="1"/>
</dbReference>
<evidence type="ECO:0000256" key="1">
    <source>
        <dbReference type="SAM" id="MobiDB-lite"/>
    </source>
</evidence>
<keyword evidence="2" id="KW-0812">Transmembrane</keyword>
<sequence>MRAEYKRDVSRNYLILHGENPVDTASYQVRMLTGNAVPSILKCRIQGLDGRFLFYYDITSRQSLASFYEQKKLKASDLRIIFGGVVKIMEEMMEFLLNPDQLLLSPEYMYLDVEKQKLYFCCLPGEAKAVSEQFREMTEYFLPKLDHDDAAAVTMGYGIYRKALETGVQLDALKEFIYQSGTEEPAENKEPTKPEEKISEQTVLREEQIPLDFAEKPPEWEEKSETSNKTGGKIRGNFVWIGGCGFGVFVLLGILAACYLGYLPGVPIEAVLAAAIALLGIGALGMWAGEKKKKKQDETAEWRKKVRREFTDAAGNTEKAEQHKKFRDEYRERLQFEEPEETDYGETVVLSAGAVKGPSSLVSKEPGELATIFLERDLTIIGKMENAADAVIPRPTVSRVHARIRKDEEEYFLADLNSRNGTSVNGRMLRANEEYQLQDEDEVDFAEARYIFIK</sequence>
<dbReference type="CDD" id="cd00060">
    <property type="entry name" value="FHA"/>
    <property type="match status" value="1"/>
</dbReference>
<dbReference type="InterPro" id="IPR045962">
    <property type="entry name" value="DUF6382"/>
</dbReference>
<dbReference type="InterPro" id="IPR008984">
    <property type="entry name" value="SMAD_FHA_dom_sf"/>
</dbReference>
<evidence type="ECO:0000313" key="4">
    <source>
        <dbReference type="EMBL" id="MEQ2357375.1"/>
    </source>
</evidence>
<feature type="domain" description="FHA" evidence="3">
    <location>
        <begin position="379"/>
        <end position="429"/>
    </location>
</feature>
<dbReference type="PROSITE" id="PS50006">
    <property type="entry name" value="FHA_DOMAIN"/>
    <property type="match status" value="1"/>
</dbReference>
<keyword evidence="5" id="KW-1185">Reference proteome</keyword>
<reference evidence="4 5" key="1">
    <citation type="submission" date="2024-03" db="EMBL/GenBank/DDBJ databases">
        <title>Human intestinal bacterial collection.</title>
        <authorList>
            <person name="Pauvert C."/>
            <person name="Hitch T.C.A."/>
            <person name="Clavel T."/>
        </authorList>
    </citation>
    <scope>NUCLEOTIDE SEQUENCE [LARGE SCALE GENOMIC DNA]</scope>
    <source>
        <strain evidence="4 5">CLA-AA-H95</strain>
    </source>
</reference>
<dbReference type="Proteomes" id="UP001446032">
    <property type="component" value="Unassembled WGS sequence"/>
</dbReference>
<keyword evidence="2" id="KW-0472">Membrane</keyword>
<evidence type="ECO:0000259" key="3">
    <source>
        <dbReference type="PROSITE" id="PS50006"/>
    </source>
</evidence>
<dbReference type="Pfam" id="PF19909">
    <property type="entry name" value="DUF6382"/>
    <property type="match status" value="1"/>
</dbReference>
<dbReference type="InterPro" id="IPR000253">
    <property type="entry name" value="FHA_dom"/>
</dbReference>
<dbReference type="SUPFAM" id="SSF49879">
    <property type="entry name" value="SMAD/FHA domain"/>
    <property type="match status" value="1"/>
</dbReference>
<name>A0ABV1AI21_9FIRM</name>
<feature type="transmembrane region" description="Helical" evidence="2">
    <location>
        <begin position="268"/>
        <end position="288"/>
    </location>
</feature>